<evidence type="ECO:0000256" key="6">
    <source>
        <dbReference type="ARBA" id="ARBA00022884"/>
    </source>
</evidence>
<proteinExistence type="inferred from homology"/>
<evidence type="ECO:0000256" key="5">
    <source>
        <dbReference type="ARBA" id="ARBA00022840"/>
    </source>
</evidence>
<dbReference type="GO" id="GO:0103016">
    <property type="term" value="F:tRNA-uridine 2-sulfurtransferase activity"/>
    <property type="evidence" value="ECO:0007669"/>
    <property type="project" value="UniProtKB-EC"/>
</dbReference>
<evidence type="ECO:0000256" key="4">
    <source>
        <dbReference type="ARBA" id="ARBA00022741"/>
    </source>
</evidence>
<evidence type="ECO:0000259" key="10">
    <source>
        <dbReference type="Pfam" id="PF20258"/>
    </source>
</evidence>
<dbReference type="Pfam" id="PF03054">
    <property type="entry name" value="tRNA_Me_trans"/>
    <property type="match status" value="1"/>
</dbReference>
<evidence type="ECO:0000313" key="13">
    <source>
        <dbReference type="Proteomes" id="UP000282184"/>
    </source>
</evidence>
<dbReference type="NCBIfam" id="TIGR00420">
    <property type="entry name" value="trmU"/>
    <property type="match status" value="1"/>
</dbReference>
<dbReference type="FunFam" id="2.30.30.280:FF:000001">
    <property type="entry name" value="tRNA-specific 2-thiouridylase MnmA"/>
    <property type="match status" value="1"/>
</dbReference>
<dbReference type="InterPro" id="IPR004506">
    <property type="entry name" value="MnmA-like"/>
</dbReference>
<dbReference type="EC" id="2.8.1.13" evidence="9"/>
<keyword evidence="5 9" id="KW-0067">ATP-binding</keyword>
<dbReference type="EMBL" id="RXOF01000019">
    <property type="protein sequence ID" value="RTQ45711.1"/>
    <property type="molecule type" value="Genomic_DNA"/>
</dbReference>
<name>A0A3S0IJM1_9BACT</name>
<keyword evidence="4 9" id="KW-0547">Nucleotide-binding</keyword>
<dbReference type="GO" id="GO:0000049">
    <property type="term" value="F:tRNA binding"/>
    <property type="evidence" value="ECO:0007669"/>
    <property type="project" value="UniProtKB-KW"/>
</dbReference>
<keyword evidence="6 9" id="KW-0694">RNA-binding</keyword>
<evidence type="ECO:0000259" key="11">
    <source>
        <dbReference type="Pfam" id="PF20259"/>
    </source>
</evidence>
<keyword evidence="13" id="KW-1185">Reference proteome</keyword>
<evidence type="ECO:0000256" key="7">
    <source>
        <dbReference type="ARBA" id="ARBA00023157"/>
    </source>
</evidence>
<dbReference type="RefSeq" id="WP_126695908.1">
    <property type="nucleotide sequence ID" value="NZ_RXOF01000019.1"/>
</dbReference>
<evidence type="ECO:0000256" key="8">
    <source>
        <dbReference type="ARBA" id="ARBA00051542"/>
    </source>
</evidence>
<dbReference type="FunFam" id="3.40.50.620:FF:000115">
    <property type="entry name" value="tRNA-specific 2-thiouridylase MnmA"/>
    <property type="match status" value="1"/>
</dbReference>
<dbReference type="Pfam" id="PF20258">
    <property type="entry name" value="tRNA_Me_trans_C"/>
    <property type="match status" value="1"/>
</dbReference>
<dbReference type="Gene3D" id="2.40.30.10">
    <property type="entry name" value="Translation factors"/>
    <property type="match status" value="1"/>
</dbReference>
<dbReference type="CDD" id="cd01998">
    <property type="entry name" value="MnmA_TRMU-like"/>
    <property type="match status" value="1"/>
</dbReference>
<gene>
    <name evidence="9 12" type="primary">mnmA</name>
    <name evidence="12" type="ORF">EJV47_24815</name>
</gene>
<dbReference type="AlphaFoldDB" id="A0A3S0IJM1"/>
<reference evidence="12 13" key="1">
    <citation type="submission" date="2018-12" db="EMBL/GenBank/DDBJ databases">
        <title>Hymenobacter gummosus sp. nov., isolated from a spring.</title>
        <authorList>
            <person name="Nie L."/>
        </authorList>
    </citation>
    <scope>NUCLEOTIDE SEQUENCE [LARGE SCALE GENOMIC DNA]</scope>
    <source>
        <strain evidence="12 13">KCTC 52166</strain>
    </source>
</reference>
<dbReference type="Gene3D" id="3.40.50.620">
    <property type="entry name" value="HUPs"/>
    <property type="match status" value="1"/>
</dbReference>
<comment type="caution">
    <text evidence="9">Lacks conserved residue(s) required for the propagation of feature annotation.</text>
</comment>
<feature type="active site" description="Nucleophile" evidence="9">
    <location>
        <position position="114"/>
    </location>
</feature>
<feature type="binding site" evidence="9">
    <location>
        <position position="138"/>
    </location>
    <ligand>
        <name>ATP</name>
        <dbReference type="ChEBI" id="CHEBI:30616"/>
    </ligand>
</feature>
<feature type="site" description="Interaction with tRNA" evidence="9">
    <location>
        <position position="354"/>
    </location>
</feature>
<feature type="site" description="Interaction with tRNA" evidence="9">
    <location>
        <position position="139"/>
    </location>
</feature>
<evidence type="ECO:0000256" key="2">
    <source>
        <dbReference type="ARBA" id="ARBA00022679"/>
    </source>
</evidence>
<keyword evidence="2 9" id="KW-0808">Transferase</keyword>
<comment type="caution">
    <text evidence="12">The sequence shown here is derived from an EMBL/GenBank/DDBJ whole genome shotgun (WGS) entry which is preliminary data.</text>
</comment>
<organism evidence="12 13">
    <name type="scientific">Hymenobacter gummosus</name>
    <dbReference type="NCBI Taxonomy" id="1776032"/>
    <lineage>
        <taxon>Bacteria</taxon>
        <taxon>Pseudomonadati</taxon>
        <taxon>Bacteroidota</taxon>
        <taxon>Cytophagia</taxon>
        <taxon>Cytophagales</taxon>
        <taxon>Hymenobacteraceae</taxon>
        <taxon>Hymenobacter</taxon>
    </lineage>
</organism>
<comment type="catalytic activity">
    <reaction evidence="8 9">
        <text>S-sulfanyl-L-cysteinyl-[protein] + uridine(34) in tRNA + AH2 + ATP = 2-thiouridine(34) in tRNA + L-cysteinyl-[protein] + A + AMP + diphosphate + H(+)</text>
        <dbReference type="Rhea" id="RHEA:47032"/>
        <dbReference type="Rhea" id="RHEA-COMP:10131"/>
        <dbReference type="Rhea" id="RHEA-COMP:11726"/>
        <dbReference type="Rhea" id="RHEA-COMP:11727"/>
        <dbReference type="Rhea" id="RHEA-COMP:11728"/>
        <dbReference type="ChEBI" id="CHEBI:13193"/>
        <dbReference type="ChEBI" id="CHEBI:15378"/>
        <dbReference type="ChEBI" id="CHEBI:17499"/>
        <dbReference type="ChEBI" id="CHEBI:29950"/>
        <dbReference type="ChEBI" id="CHEBI:30616"/>
        <dbReference type="ChEBI" id="CHEBI:33019"/>
        <dbReference type="ChEBI" id="CHEBI:61963"/>
        <dbReference type="ChEBI" id="CHEBI:65315"/>
        <dbReference type="ChEBI" id="CHEBI:87170"/>
        <dbReference type="ChEBI" id="CHEBI:456215"/>
        <dbReference type="EC" id="2.8.1.13"/>
    </reaction>
</comment>
<comment type="function">
    <text evidence="9">Catalyzes the 2-thiolation of uridine at the wobble position (U34) of tRNA, leading to the formation of s(2)U34.</text>
</comment>
<dbReference type="InterPro" id="IPR023382">
    <property type="entry name" value="MnmA-like_central_sf"/>
</dbReference>
<comment type="subcellular location">
    <subcellularLocation>
        <location evidence="9">Cytoplasm</location>
    </subcellularLocation>
</comment>
<dbReference type="InterPro" id="IPR014729">
    <property type="entry name" value="Rossmann-like_a/b/a_fold"/>
</dbReference>
<dbReference type="Proteomes" id="UP000282184">
    <property type="component" value="Unassembled WGS sequence"/>
</dbReference>
<dbReference type="PANTHER" id="PTHR11933">
    <property type="entry name" value="TRNA 5-METHYLAMINOMETHYL-2-THIOURIDYLATE -METHYLTRANSFERASE"/>
    <property type="match status" value="1"/>
</dbReference>
<dbReference type="SUPFAM" id="SSF52402">
    <property type="entry name" value="Adenine nucleotide alpha hydrolases-like"/>
    <property type="match status" value="1"/>
</dbReference>
<feature type="domain" description="tRNA-specific 2-thiouridylase MnmA-like C-terminal" evidence="10">
    <location>
        <begin position="318"/>
        <end position="370"/>
    </location>
</feature>
<evidence type="ECO:0000313" key="12">
    <source>
        <dbReference type="EMBL" id="RTQ45711.1"/>
    </source>
</evidence>
<accession>A0A3S0IJM1</accession>
<keyword evidence="1 9" id="KW-0820">tRNA-binding</keyword>
<keyword evidence="9" id="KW-0963">Cytoplasm</keyword>
<dbReference type="OrthoDB" id="9800696at2"/>
<comment type="similarity">
    <text evidence="9">Belongs to the MnmA/TRMU family.</text>
</comment>
<dbReference type="GO" id="GO:0005524">
    <property type="term" value="F:ATP binding"/>
    <property type="evidence" value="ECO:0007669"/>
    <property type="project" value="UniProtKB-KW"/>
</dbReference>
<feature type="active site" description="Cysteine persulfide intermediate" evidence="9">
    <location>
        <position position="211"/>
    </location>
</feature>
<feature type="region of interest" description="Interaction with tRNA" evidence="9">
    <location>
        <begin position="160"/>
        <end position="162"/>
    </location>
</feature>
<dbReference type="NCBIfam" id="NF001138">
    <property type="entry name" value="PRK00143.1"/>
    <property type="match status" value="1"/>
</dbReference>
<feature type="disulfide bond" description="Alternate" evidence="9">
    <location>
        <begin position="114"/>
        <end position="211"/>
    </location>
</feature>
<protein>
    <recommendedName>
        <fullName evidence="9">tRNA-specific 2-thiouridylase MnmA</fullName>
        <ecNumber evidence="9">2.8.1.13</ecNumber>
    </recommendedName>
</protein>
<evidence type="ECO:0000256" key="1">
    <source>
        <dbReference type="ARBA" id="ARBA00022555"/>
    </source>
</evidence>
<dbReference type="Gene3D" id="2.30.30.280">
    <property type="entry name" value="Adenine nucleotide alpha hydrolases-like domains"/>
    <property type="match status" value="1"/>
</dbReference>
<feature type="binding site" evidence="9">
    <location>
        <begin position="18"/>
        <end position="25"/>
    </location>
    <ligand>
        <name>ATP</name>
        <dbReference type="ChEBI" id="CHEBI:30616"/>
    </ligand>
</feature>
<dbReference type="GO" id="GO:0002143">
    <property type="term" value="P:tRNA wobble position uridine thiolation"/>
    <property type="evidence" value="ECO:0007669"/>
    <property type="project" value="TreeGrafter"/>
</dbReference>
<feature type="domain" description="tRNA-specific 2-thiouridylase MnmA-like central" evidence="11">
    <location>
        <begin position="234"/>
        <end position="286"/>
    </location>
</feature>
<evidence type="ECO:0000256" key="9">
    <source>
        <dbReference type="HAMAP-Rule" id="MF_00144"/>
    </source>
</evidence>
<feature type="region of interest" description="Interaction with tRNA" evidence="9">
    <location>
        <begin position="322"/>
        <end position="323"/>
    </location>
</feature>
<feature type="binding site" evidence="9">
    <location>
        <position position="44"/>
    </location>
    <ligand>
        <name>ATP</name>
        <dbReference type="ChEBI" id="CHEBI:30616"/>
    </ligand>
</feature>
<sequence length="393" mass="42751">MTVETTPGAGSKGRVLVAMSGGIDSSVAAVMLHEQGYEVVGMTMKTWDYASAGGSKKETGCCSLDSINDARQVAVQLGFPHFIIDIRNEFGDHVIDDFVGEYLAGRTPNPCVLCNTHIKWDALLRRADQLGCQFIATGHYAQVREENGRYVITKGLDEGKDQSYALWGVSQESLARTIFPLGKLRKAEIRQMAADRGFMELVNKSESYEICFIPDNDYRGFLKRRVEGLEERVAGGKFVLTDGTAVGTHEGYPFYTIGQRKGLGVQLGYPAYVVEIRPETNEVVLGNLDELARTATVVGRLNMGKHASLAGRGLVPAFTKVRYNHAGAASFLEEKDGKMYVYFPEPVHAIAPGQAAVFYDGQDVLGGGWIERSPAHLAAPIPLPVIGSKPVTA</sequence>
<dbReference type="Pfam" id="PF20259">
    <property type="entry name" value="tRNA_Me_trans_M"/>
    <property type="match status" value="1"/>
</dbReference>
<dbReference type="PANTHER" id="PTHR11933:SF5">
    <property type="entry name" value="MITOCHONDRIAL TRNA-SPECIFIC 2-THIOURIDYLASE 1"/>
    <property type="match status" value="1"/>
</dbReference>
<dbReference type="InterPro" id="IPR046885">
    <property type="entry name" value="MnmA-like_C"/>
</dbReference>
<keyword evidence="7 9" id="KW-1015">Disulfide bond</keyword>
<dbReference type="GO" id="GO:0005737">
    <property type="term" value="C:cytoplasm"/>
    <property type="evidence" value="ECO:0007669"/>
    <property type="project" value="UniProtKB-SubCell"/>
</dbReference>
<dbReference type="InterPro" id="IPR046884">
    <property type="entry name" value="MnmA-like_central"/>
</dbReference>
<keyword evidence="3 9" id="KW-0819">tRNA processing</keyword>
<evidence type="ECO:0000256" key="3">
    <source>
        <dbReference type="ARBA" id="ARBA00022694"/>
    </source>
</evidence>
<dbReference type="HAMAP" id="MF_00144">
    <property type="entry name" value="tRNA_thiouridyl_MnmA"/>
    <property type="match status" value="1"/>
</dbReference>